<protein>
    <submittedName>
        <fullName evidence="2">Nucleotidyltransferase domain-containing protein</fullName>
    </submittedName>
</protein>
<dbReference type="Gene3D" id="3.30.460.10">
    <property type="entry name" value="Beta Polymerase, domain 2"/>
    <property type="match status" value="1"/>
</dbReference>
<feature type="domain" description="Polymerase nucleotidyl transferase" evidence="1">
    <location>
        <begin position="51"/>
        <end position="92"/>
    </location>
</feature>
<evidence type="ECO:0000313" key="2">
    <source>
        <dbReference type="EMBL" id="MFD2638048.1"/>
    </source>
</evidence>
<dbReference type="InterPro" id="IPR043519">
    <property type="entry name" value="NT_sf"/>
</dbReference>
<gene>
    <name evidence="2" type="ORF">ACFSW4_04095</name>
</gene>
<organism evidence="2 3">
    <name type="scientific">Piscibacillus salipiscarius</name>
    <dbReference type="NCBI Taxonomy" id="299480"/>
    <lineage>
        <taxon>Bacteria</taxon>
        <taxon>Bacillati</taxon>
        <taxon>Bacillota</taxon>
        <taxon>Bacilli</taxon>
        <taxon>Bacillales</taxon>
        <taxon>Bacillaceae</taxon>
        <taxon>Piscibacillus</taxon>
    </lineage>
</organism>
<accession>A0ABW5Q7V3</accession>
<dbReference type="Pfam" id="PF01909">
    <property type="entry name" value="NTP_transf_2"/>
    <property type="match status" value="1"/>
</dbReference>
<dbReference type="RefSeq" id="WP_054752633.1">
    <property type="nucleotide sequence ID" value="NZ_JBHUMZ010000013.1"/>
</dbReference>
<reference evidence="3" key="1">
    <citation type="journal article" date="2019" name="Int. J. Syst. Evol. Microbiol.">
        <title>The Global Catalogue of Microorganisms (GCM) 10K type strain sequencing project: providing services to taxonomists for standard genome sequencing and annotation.</title>
        <authorList>
            <consortium name="The Broad Institute Genomics Platform"/>
            <consortium name="The Broad Institute Genome Sequencing Center for Infectious Disease"/>
            <person name="Wu L."/>
            <person name="Ma J."/>
        </authorList>
    </citation>
    <scope>NUCLEOTIDE SEQUENCE [LARGE SCALE GENOMIC DNA]</scope>
    <source>
        <strain evidence="3">TISTR 1571</strain>
    </source>
</reference>
<dbReference type="SUPFAM" id="SSF81301">
    <property type="entry name" value="Nucleotidyltransferase"/>
    <property type="match status" value="1"/>
</dbReference>
<sequence>MVKIKRLKAGYGLDDHGYIVSDVSKDKIGDIYASCIQDSIVSLKSSFRQHLHSVYVYGSVARGEAIVKKSDLDLIAMFNSKLSSDQLGELKKLAGILSEKYRSLVRDVGIAVADYDYIVDPTNYYENAFLKELCVCVYGEDLGERFDPYKLTPEIAIRFNGDINDVLNRTLNRLETASKKDFKTFTQNFARKLIRTYYTMVMVRSQIWTTRLDEQSKVFLIYFPEKEPIIRTLLDWIDNPPKDQKVVIELFKNEGEWAGANFTNEAQIH</sequence>
<dbReference type="Proteomes" id="UP001597452">
    <property type="component" value="Unassembled WGS sequence"/>
</dbReference>
<proteinExistence type="predicted"/>
<dbReference type="InterPro" id="IPR002934">
    <property type="entry name" value="Polymerase_NTP_transf_dom"/>
</dbReference>
<dbReference type="CDD" id="cd05403">
    <property type="entry name" value="NT_KNTase_like"/>
    <property type="match status" value="1"/>
</dbReference>
<name>A0ABW5Q7V3_9BACI</name>
<keyword evidence="3" id="KW-1185">Reference proteome</keyword>
<evidence type="ECO:0000313" key="3">
    <source>
        <dbReference type="Proteomes" id="UP001597452"/>
    </source>
</evidence>
<evidence type="ECO:0000259" key="1">
    <source>
        <dbReference type="Pfam" id="PF01909"/>
    </source>
</evidence>
<dbReference type="EMBL" id="JBHUMZ010000013">
    <property type="protein sequence ID" value="MFD2638048.1"/>
    <property type="molecule type" value="Genomic_DNA"/>
</dbReference>
<comment type="caution">
    <text evidence="2">The sequence shown here is derived from an EMBL/GenBank/DDBJ whole genome shotgun (WGS) entry which is preliminary data.</text>
</comment>